<dbReference type="InterPro" id="IPR014353">
    <property type="entry name" value="Membr-bd_ADH_cyt_c"/>
</dbReference>
<dbReference type="SUPFAM" id="SSF46626">
    <property type="entry name" value="Cytochrome c"/>
    <property type="match status" value="3"/>
</dbReference>
<feature type="binding site" description="covalent" evidence="6">
    <location>
        <position position="47"/>
    </location>
    <ligand>
        <name>heme c</name>
        <dbReference type="ChEBI" id="CHEBI:61717"/>
        <label>1</label>
    </ligand>
</feature>
<dbReference type="PRINTS" id="PR00605">
    <property type="entry name" value="CYTCHROMECIC"/>
</dbReference>
<comment type="cofactor">
    <cofactor evidence="6">
        <name>heme c</name>
        <dbReference type="ChEBI" id="CHEBI:61717"/>
    </cofactor>
    <text evidence="6">Binds 3 heme c groups covalently per subunit.</text>
</comment>
<keyword evidence="9" id="KW-0732">Signal</keyword>
<evidence type="ECO:0000256" key="3">
    <source>
        <dbReference type="ARBA" id="ARBA00022723"/>
    </source>
</evidence>
<dbReference type="PATRIC" id="fig|1560201.3.peg.4443"/>
<sequence>MKRLLNTVVMALALTQSAAALADQAIANADQIKRGEYLARAADCTACHTSTNGPLFGGGFAVSTPFGQIFGTNISSDKQYGIGNWSDDEFVAAVRDGVGKDGQQLYPAMPYDSFTKMKRDDVLAIKAYLMSLPGVHEASPKTDLPFPFNQRWGMHFWKLFNFNEGELQADPAQSAQWNNGRYLVEALEHCGTCHTPRNLTMGMDNDKPLAGGDLGGWIAFNITPDRDAGIGSWSEQELVDYLKTGNVAGRASASGPMAEAIEHSLQYLPDSDLHDIATYLRTVKPMADKQQTQPREAWGKPTQDAVLLRGATAQQRADNAGAVLFVGNCASCHGADGGGKGEGFHAYPSLFNHTSTGAADSRNVQSVILNGVRRHMTQGEILMPAFAAELSDQQVADLTNYVSKQFGNPAAATVTAKEVSKLRSDAQLPSPARFAQGDQP</sequence>
<feature type="region of interest" description="Disordered" evidence="8">
    <location>
        <begin position="421"/>
        <end position="440"/>
    </location>
</feature>
<evidence type="ECO:0000256" key="1">
    <source>
        <dbReference type="ARBA" id="ARBA00022448"/>
    </source>
</evidence>
<feature type="binding site" description="axial binding residue" evidence="7">
    <location>
        <position position="194"/>
    </location>
    <ligand>
        <name>heme c</name>
        <dbReference type="ChEBI" id="CHEBI:61717"/>
        <label>2</label>
    </ligand>
    <ligandPart>
        <name>Fe</name>
        <dbReference type="ChEBI" id="CHEBI:18248"/>
    </ligandPart>
</feature>
<keyword evidence="14" id="KW-1185">Reference proteome</keyword>
<evidence type="ECO:0000313" key="11">
    <source>
        <dbReference type="EMBL" id="KOC87335.1"/>
    </source>
</evidence>
<dbReference type="STRING" id="1560201.NG42_20945"/>
<feature type="domain" description="Cytochrome c" evidence="10">
    <location>
        <begin position="30"/>
        <end position="133"/>
    </location>
</feature>
<evidence type="ECO:0000313" key="12">
    <source>
        <dbReference type="EMBL" id="KOC89814.1"/>
    </source>
</evidence>
<dbReference type="RefSeq" id="WP_052902843.1">
    <property type="nucleotide sequence ID" value="NZ_JRXE01000043.1"/>
</dbReference>
<evidence type="ECO:0000256" key="5">
    <source>
        <dbReference type="ARBA" id="ARBA00023004"/>
    </source>
</evidence>
<reference evidence="13 14" key="1">
    <citation type="journal article" date="2015" name="Int. J. Syst. Evol. Microbiol.">
        <title>Erwinia iniecta sp. nov., isolated from Russian wheat aphids (Diuraphis noxia).</title>
        <authorList>
            <person name="Campillo T."/>
            <person name="Luna E."/>
            <person name="Portier P."/>
            <person name="Fischer-Le Saux M."/>
            <person name="Lapitan N."/>
            <person name="Tisserat N.A."/>
            <person name="Leach J.E."/>
        </authorList>
    </citation>
    <scope>NUCLEOTIDE SEQUENCE [LARGE SCALE GENOMIC DNA]</scope>
    <source>
        <strain evidence="11 14">B120</strain>
        <strain evidence="12 13">B149</strain>
    </source>
</reference>
<name>A0A0L7T326_9GAMM</name>
<evidence type="ECO:0000256" key="2">
    <source>
        <dbReference type="ARBA" id="ARBA00022617"/>
    </source>
</evidence>
<feature type="binding site" description="axial binding residue" evidence="7">
    <location>
        <position position="333"/>
    </location>
    <ligand>
        <name>heme c</name>
        <dbReference type="ChEBI" id="CHEBI:61717"/>
        <label>3</label>
    </ligand>
    <ligandPart>
        <name>Fe</name>
        <dbReference type="ChEBI" id="CHEBI:18248"/>
    </ligandPart>
</feature>
<keyword evidence="3 7" id="KW-0479">Metal-binding</keyword>
<evidence type="ECO:0000256" key="6">
    <source>
        <dbReference type="PIRSR" id="PIRSR000018-50"/>
    </source>
</evidence>
<dbReference type="GO" id="GO:0009055">
    <property type="term" value="F:electron transfer activity"/>
    <property type="evidence" value="ECO:0007669"/>
    <property type="project" value="InterPro"/>
</dbReference>
<keyword evidence="5 7" id="KW-0408">Iron</keyword>
<dbReference type="PANTHER" id="PTHR35008">
    <property type="entry name" value="BLL4482 PROTEIN-RELATED"/>
    <property type="match status" value="1"/>
</dbReference>
<keyword evidence="2 6" id="KW-0349">Heme</keyword>
<dbReference type="InterPro" id="IPR051459">
    <property type="entry name" value="Cytochrome_c-type_DH"/>
</dbReference>
<evidence type="ECO:0000313" key="13">
    <source>
        <dbReference type="Proteomes" id="UP000036851"/>
    </source>
</evidence>
<dbReference type="InterPro" id="IPR008168">
    <property type="entry name" value="Cyt_C_IC"/>
</dbReference>
<keyword evidence="4" id="KW-0249">Electron transport</keyword>
<gene>
    <name evidence="11" type="ORF">NG42_20945</name>
    <name evidence="12" type="ORF">NG43_18215</name>
</gene>
<organism evidence="12 13">
    <name type="scientific">Winslowiella iniecta</name>
    <dbReference type="NCBI Taxonomy" id="1560201"/>
    <lineage>
        <taxon>Bacteria</taxon>
        <taxon>Pseudomonadati</taxon>
        <taxon>Pseudomonadota</taxon>
        <taxon>Gammaproteobacteria</taxon>
        <taxon>Enterobacterales</taxon>
        <taxon>Erwiniaceae</taxon>
        <taxon>Winslowiella</taxon>
    </lineage>
</organism>
<dbReference type="InterPro" id="IPR036909">
    <property type="entry name" value="Cyt_c-like_dom_sf"/>
</dbReference>
<feature type="binding site" description="axial binding residue" evidence="7">
    <location>
        <position position="48"/>
    </location>
    <ligand>
        <name>heme c</name>
        <dbReference type="ChEBI" id="CHEBI:61717"/>
        <label>1</label>
    </ligand>
    <ligandPart>
        <name>Fe</name>
        <dbReference type="ChEBI" id="CHEBI:18248"/>
    </ligandPart>
</feature>
<dbReference type="GO" id="GO:0005506">
    <property type="term" value="F:iron ion binding"/>
    <property type="evidence" value="ECO:0007669"/>
    <property type="project" value="InterPro"/>
</dbReference>
<dbReference type="PANTHER" id="PTHR35008:SF4">
    <property type="entry name" value="BLL4482 PROTEIN"/>
    <property type="match status" value="1"/>
</dbReference>
<comment type="caution">
    <text evidence="12">The sequence shown here is derived from an EMBL/GenBank/DDBJ whole genome shotgun (WGS) entry which is preliminary data.</text>
</comment>
<proteinExistence type="predicted"/>
<evidence type="ECO:0000259" key="10">
    <source>
        <dbReference type="PROSITE" id="PS51007"/>
    </source>
</evidence>
<dbReference type="GO" id="GO:0016614">
    <property type="term" value="F:oxidoreductase activity, acting on CH-OH group of donors"/>
    <property type="evidence" value="ECO:0007669"/>
    <property type="project" value="InterPro"/>
</dbReference>
<dbReference type="OrthoDB" id="9811281at2"/>
<dbReference type="InterPro" id="IPR009056">
    <property type="entry name" value="Cyt_c-like_dom"/>
</dbReference>
<dbReference type="PROSITE" id="PS51007">
    <property type="entry name" value="CYTC"/>
    <property type="match status" value="3"/>
</dbReference>
<feature type="binding site" description="covalent" evidence="6">
    <location>
        <position position="332"/>
    </location>
    <ligand>
        <name>heme c</name>
        <dbReference type="ChEBI" id="CHEBI:61717"/>
        <label>3</label>
    </ligand>
</feature>
<dbReference type="EMBL" id="JRXF01000034">
    <property type="protein sequence ID" value="KOC89814.1"/>
    <property type="molecule type" value="Genomic_DNA"/>
</dbReference>
<feature type="binding site" description="covalent" evidence="6">
    <location>
        <position position="190"/>
    </location>
    <ligand>
        <name>heme c</name>
        <dbReference type="ChEBI" id="CHEBI:61717"/>
        <label>2</label>
    </ligand>
</feature>
<feature type="binding site" description="covalent" evidence="6">
    <location>
        <position position="44"/>
    </location>
    <ligand>
        <name>heme c</name>
        <dbReference type="ChEBI" id="CHEBI:61717"/>
        <label>1</label>
    </ligand>
</feature>
<dbReference type="Pfam" id="PF00034">
    <property type="entry name" value="Cytochrom_C"/>
    <property type="match status" value="2"/>
</dbReference>
<dbReference type="Proteomes" id="UP000037088">
    <property type="component" value="Unassembled WGS sequence"/>
</dbReference>
<evidence type="ECO:0000256" key="7">
    <source>
        <dbReference type="PIRSR" id="PIRSR000018-51"/>
    </source>
</evidence>
<feature type="domain" description="Cytochrome c" evidence="10">
    <location>
        <begin position="316"/>
        <end position="406"/>
    </location>
</feature>
<evidence type="ECO:0000256" key="9">
    <source>
        <dbReference type="SAM" id="SignalP"/>
    </source>
</evidence>
<keyword evidence="1" id="KW-0813">Transport</keyword>
<feature type="chain" id="PRO_5010427037" evidence="9">
    <location>
        <begin position="23"/>
        <end position="440"/>
    </location>
</feature>
<evidence type="ECO:0000256" key="4">
    <source>
        <dbReference type="ARBA" id="ARBA00022982"/>
    </source>
</evidence>
<feature type="binding site" description="covalent" evidence="6">
    <location>
        <position position="329"/>
    </location>
    <ligand>
        <name>heme c</name>
        <dbReference type="ChEBI" id="CHEBI:61717"/>
        <label>3</label>
    </ligand>
</feature>
<evidence type="ECO:0000313" key="14">
    <source>
        <dbReference type="Proteomes" id="UP000037088"/>
    </source>
</evidence>
<accession>A0A0L7T326</accession>
<feature type="signal peptide" evidence="9">
    <location>
        <begin position="1"/>
        <end position="22"/>
    </location>
</feature>
<dbReference type="EMBL" id="JRXE01000043">
    <property type="protein sequence ID" value="KOC87335.1"/>
    <property type="molecule type" value="Genomic_DNA"/>
</dbReference>
<feature type="domain" description="Cytochrome c" evidence="10">
    <location>
        <begin position="175"/>
        <end position="284"/>
    </location>
</feature>
<dbReference type="GO" id="GO:0016020">
    <property type="term" value="C:membrane"/>
    <property type="evidence" value="ECO:0007669"/>
    <property type="project" value="InterPro"/>
</dbReference>
<dbReference type="GO" id="GO:0020037">
    <property type="term" value="F:heme binding"/>
    <property type="evidence" value="ECO:0007669"/>
    <property type="project" value="InterPro"/>
</dbReference>
<dbReference type="AlphaFoldDB" id="A0A0L7T326"/>
<dbReference type="Proteomes" id="UP000036851">
    <property type="component" value="Unassembled WGS sequence"/>
</dbReference>
<dbReference type="Gene3D" id="1.10.760.10">
    <property type="entry name" value="Cytochrome c-like domain"/>
    <property type="match status" value="3"/>
</dbReference>
<dbReference type="PIRSF" id="PIRSF000018">
    <property type="entry name" value="Mb_ADH_cyt_c"/>
    <property type="match status" value="1"/>
</dbReference>
<evidence type="ECO:0000256" key="8">
    <source>
        <dbReference type="SAM" id="MobiDB-lite"/>
    </source>
</evidence>
<protein>
    <submittedName>
        <fullName evidence="12">Gluconate 2-dehydrogenase</fullName>
    </submittedName>
</protein>
<feature type="binding site" description="covalent" evidence="6">
    <location>
        <position position="193"/>
    </location>
    <ligand>
        <name>heme c</name>
        <dbReference type="ChEBI" id="CHEBI:61717"/>
        <label>2</label>
    </ligand>
</feature>